<organism evidence="1 2">
    <name type="scientific">Saezia sanguinis</name>
    <dbReference type="NCBI Taxonomy" id="1965230"/>
    <lineage>
        <taxon>Bacteria</taxon>
        <taxon>Pseudomonadati</taxon>
        <taxon>Pseudomonadota</taxon>
        <taxon>Betaproteobacteria</taxon>
        <taxon>Burkholderiales</taxon>
        <taxon>Saeziaceae</taxon>
        <taxon>Saezia</taxon>
    </lineage>
</organism>
<accession>A0A433SGH1</accession>
<reference evidence="1 2" key="1">
    <citation type="submission" date="2018-01" db="EMBL/GenBank/DDBJ databases">
        <title>Saezia sanguinis gen. nov., sp. nov., in the order Burkholderiales isolated from human blood.</title>
        <authorList>
            <person name="Medina-Pascual M.J."/>
            <person name="Valdezate S."/>
            <person name="Monzon S."/>
            <person name="Cuesta I."/>
            <person name="Carrasco G."/>
            <person name="Villalon P."/>
            <person name="Saez-Nieto J.A."/>
        </authorList>
    </citation>
    <scope>NUCLEOTIDE SEQUENCE [LARGE SCALE GENOMIC DNA]</scope>
    <source>
        <strain evidence="1 2">CNM695-12</strain>
    </source>
</reference>
<protein>
    <submittedName>
        <fullName evidence="1">Uncharacterized protein</fullName>
    </submittedName>
</protein>
<dbReference type="Proteomes" id="UP000286947">
    <property type="component" value="Unassembled WGS sequence"/>
</dbReference>
<comment type="caution">
    <text evidence="1">The sequence shown here is derived from an EMBL/GenBank/DDBJ whole genome shotgun (WGS) entry which is preliminary data.</text>
</comment>
<evidence type="ECO:0000313" key="1">
    <source>
        <dbReference type="EMBL" id="RUS67786.1"/>
    </source>
</evidence>
<proteinExistence type="predicted"/>
<dbReference type="OrthoDB" id="5773058at2"/>
<gene>
    <name evidence="1" type="ORF">CUZ56_00263</name>
</gene>
<dbReference type="EMBL" id="PQSP01000001">
    <property type="protein sequence ID" value="RUS67786.1"/>
    <property type="molecule type" value="Genomic_DNA"/>
</dbReference>
<dbReference type="RefSeq" id="WP_126977456.1">
    <property type="nucleotide sequence ID" value="NZ_PQSP01000001.1"/>
</dbReference>
<evidence type="ECO:0000313" key="2">
    <source>
        <dbReference type="Proteomes" id="UP000286947"/>
    </source>
</evidence>
<keyword evidence="2" id="KW-1185">Reference proteome</keyword>
<dbReference type="AlphaFoldDB" id="A0A433SGH1"/>
<name>A0A433SGH1_9BURK</name>
<sequence>MCDSNDNHCFIQRIYYRPIEAAIRWAGLIDQEREILHKINHHARPVYSEIASWPTVFLCNERIFDAIINKELPCGKNGVTCDIAYDDHDLTVKHIDLKRWIHANYPFDKPAFLFDEAEREITTGINLHALQHLLANNYLLKQSVHQQVETIQNLEEKNLSLKENPLVLKERSESTYLSIIGAMLDILVSNIPAHFTSQESIIDTLLTQYPGYPGLSERTLKSKFAAAKRKISTKPF</sequence>